<evidence type="ECO:0000313" key="1">
    <source>
        <dbReference type="EMBL" id="SVB53886.1"/>
    </source>
</evidence>
<feature type="non-terminal residue" evidence="1">
    <location>
        <position position="43"/>
    </location>
</feature>
<proteinExistence type="predicted"/>
<reference evidence="1" key="1">
    <citation type="submission" date="2018-05" db="EMBL/GenBank/DDBJ databases">
        <authorList>
            <person name="Lanie J.A."/>
            <person name="Ng W.-L."/>
            <person name="Kazmierczak K.M."/>
            <person name="Andrzejewski T.M."/>
            <person name="Davidsen T.M."/>
            <person name="Wayne K.J."/>
            <person name="Tettelin H."/>
            <person name="Glass J.I."/>
            <person name="Rusch D."/>
            <person name="Podicherti R."/>
            <person name="Tsui H.-C.T."/>
            <person name="Winkler M.E."/>
        </authorList>
    </citation>
    <scope>NUCLEOTIDE SEQUENCE</scope>
</reference>
<protein>
    <submittedName>
        <fullName evidence="1">Uncharacterized protein</fullName>
    </submittedName>
</protein>
<sequence length="43" mass="4977">MKKYLFIVLLSLSFAQRLDSVDVAMEELRTVVETASRYGKRVL</sequence>
<gene>
    <name evidence="1" type="ORF">METZ01_LOCUS206740</name>
</gene>
<organism evidence="1">
    <name type="scientific">marine metagenome</name>
    <dbReference type="NCBI Taxonomy" id="408172"/>
    <lineage>
        <taxon>unclassified sequences</taxon>
        <taxon>metagenomes</taxon>
        <taxon>ecological metagenomes</taxon>
    </lineage>
</organism>
<accession>A0A382ESV3</accession>
<dbReference type="AlphaFoldDB" id="A0A382ESV3"/>
<name>A0A382ESV3_9ZZZZ</name>
<dbReference type="EMBL" id="UINC01046192">
    <property type="protein sequence ID" value="SVB53886.1"/>
    <property type="molecule type" value="Genomic_DNA"/>
</dbReference>